<dbReference type="Gramene" id="OMO67064">
    <property type="protein sequence ID" value="OMO67064"/>
    <property type="gene ID" value="CCACVL1_20819"/>
</dbReference>
<dbReference type="AlphaFoldDB" id="A0A1R3H9M3"/>
<comment type="caution">
    <text evidence="2">The sequence shown here is derived from an EMBL/GenBank/DDBJ whole genome shotgun (WGS) entry which is preliminary data.</text>
</comment>
<feature type="compositionally biased region" description="Polar residues" evidence="1">
    <location>
        <begin position="22"/>
        <end position="33"/>
    </location>
</feature>
<protein>
    <submittedName>
        <fullName evidence="2">Uncharacterized protein</fullName>
    </submittedName>
</protein>
<proteinExistence type="predicted"/>
<name>A0A1R3H9M3_COCAP</name>
<evidence type="ECO:0000313" key="3">
    <source>
        <dbReference type="Proteomes" id="UP000188268"/>
    </source>
</evidence>
<gene>
    <name evidence="2" type="ORF">CCACVL1_20819</name>
</gene>
<feature type="region of interest" description="Disordered" evidence="1">
    <location>
        <begin position="1"/>
        <end position="37"/>
    </location>
</feature>
<sequence length="53" mass="5719">MPRGQGFEDPIRGRLPRGNARKGTTSSQSQLSTAEKACTLPSSLTLIQFPPFS</sequence>
<keyword evidence="3" id="KW-1185">Reference proteome</keyword>
<evidence type="ECO:0000313" key="2">
    <source>
        <dbReference type="EMBL" id="OMO67064.1"/>
    </source>
</evidence>
<organism evidence="2 3">
    <name type="scientific">Corchorus capsularis</name>
    <name type="common">Jute</name>
    <dbReference type="NCBI Taxonomy" id="210143"/>
    <lineage>
        <taxon>Eukaryota</taxon>
        <taxon>Viridiplantae</taxon>
        <taxon>Streptophyta</taxon>
        <taxon>Embryophyta</taxon>
        <taxon>Tracheophyta</taxon>
        <taxon>Spermatophyta</taxon>
        <taxon>Magnoliopsida</taxon>
        <taxon>eudicotyledons</taxon>
        <taxon>Gunneridae</taxon>
        <taxon>Pentapetalae</taxon>
        <taxon>rosids</taxon>
        <taxon>malvids</taxon>
        <taxon>Malvales</taxon>
        <taxon>Malvaceae</taxon>
        <taxon>Grewioideae</taxon>
        <taxon>Apeibeae</taxon>
        <taxon>Corchorus</taxon>
    </lineage>
</organism>
<reference evidence="2 3" key="1">
    <citation type="submission" date="2013-09" db="EMBL/GenBank/DDBJ databases">
        <title>Corchorus capsularis genome sequencing.</title>
        <authorList>
            <person name="Alam M."/>
            <person name="Haque M.S."/>
            <person name="Islam M.S."/>
            <person name="Emdad E.M."/>
            <person name="Islam M.M."/>
            <person name="Ahmed B."/>
            <person name="Halim A."/>
            <person name="Hossen Q.M.M."/>
            <person name="Hossain M.Z."/>
            <person name="Ahmed R."/>
            <person name="Khan M.M."/>
            <person name="Islam R."/>
            <person name="Rashid M.M."/>
            <person name="Khan S.A."/>
            <person name="Rahman M.S."/>
            <person name="Alam M."/>
        </authorList>
    </citation>
    <scope>NUCLEOTIDE SEQUENCE [LARGE SCALE GENOMIC DNA]</scope>
    <source>
        <strain evidence="3">cv. CVL-1</strain>
        <tissue evidence="2">Whole seedling</tissue>
    </source>
</reference>
<evidence type="ECO:0000256" key="1">
    <source>
        <dbReference type="SAM" id="MobiDB-lite"/>
    </source>
</evidence>
<dbReference type="Proteomes" id="UP000188268">
    <property type="component" value="Unassembled WGS sequence"/>
</dbReference>
<dbReference type="EMBL" id="AWWV01012455">
    <property type="protein sequence ID" value="OMO67064.1"/>
    <property type="molecule type" value="Genomic_DNA"/>
</dbReference>
<accession>A0A1R3H9M3</accession>